<evidence type="ECO:0000256" key="1">
    <source>
        <dbReference type="SAM" id="Coils"/>
    </source>
</evidence>
<accession>A0A3D8GV85</accession>
<dbReference type="AlphaFoldDB" id="A0A3D8GV85"/>
<sequence>MSLKGLFTNGEENDAIKSRLAELEKNIRKINTLDVHIKRFLQWERDLAPLLKKKEPGGPSANPVKERKAGEGKESEKAIRQLVARELQPFFAELRRLNGLIDNLAQERNERKREIPKRVKLARENPARNEARETAELLLKIEQMGLLMAEMQGVMVNQSRRILELEEAEKQRLKSDLAKEKTASAVQPPPVIYQEYKIEKVIVDKYELNNTIGQLGIKELGGQLNIGATYGVNRPPEMGGMGALVKDECPENMDPGTEEESGESS</sequence>
<keyword evidence="4" id="KW-1185">Reference proteome</keyword>
<comment type="caution">
    <text evidence="3">The sequence shown here is derived from an EMBL/GenBank/DDBJ whole genome shotgun (WGS) entry which is preliminary data.</text>
</comment>
<proteinExistence type="predicted"/>
<dbReference type="EMBL" id="QNQT01000001">
    <property type="protein sequence ID" value="RDU38272.1"/>
    <property type="molecule type" value="Genomic_DNA"/>
</dbReference>
<feature type="compositionally biased region" description="Basic and acidic residues" evidence="2">
    <location>
        <begin position="64"/>
        <end position="75"/>
    </location>
</feature>
<feature type="region of interest" description="Disordered" evidence="2">
    <location>
        <begin position="237"/>
        <end position="265"/>
    </location>
</feature>
<feature type="region of interest" description="Disordered" evidence="2">
    <location>
        <begin position="51"/>
        <end position="75"/>
    </location>
</feature>
<dbReference type="OrthoDB" id="2871491at2"/>
<gene>
    <name evidence="3" type="ORF">DRW41_01500</name>
</gene>
<evidence type="ECO:0000256" key="2">
    <source>
        <dbReference type="SAM" id="MobiDB-lite"/>
    </source>
</evidence>
<feature type="compositionally biased region" description="Acidic residues" evidence="2">
    <location>
        <begin position="256"/>
        <end position="265"/>
    </location>
</feature>
<dbReference type="Proteomes" id="UP000257144">
    <property type="component" value="Unassembled WGS sequence"/>
</dbReference>
<name>A0A3D8GV85_9BACI</name>
<feature type="coiled-coil region" evidence="1">
    <location>
        <begin position="156"/>
        <end position="183"/>
    </location>
</feature>
<evidence type="ECO:0000313" key="4">
    <source>
        <dbReference type="Proteomes" id="UP000257144"/>
    </source>
</evidence>
<evidence type="ECO:0000313" key="3">
    <source>
        <dbReference type="EMBL" id="RDU38272.1"/>
    </source>
</evidence>
<reference evidence="3 4" key="1">
    <citation type="submission" date="2018-07" db="EMBL/GenBank/DDBJ databases">
        <title>Bacillus sp. YLB-04 draft genome sequence.</title>
        <authorList>
            <person name="Yu L."/>
            <person name="Tang X."/>
        </authorList>
    </citation>
    <scope>NUCLEOTIDE SEQUENCE [LARGE SCALE GENOMIC DNA]</scope>
    <source>
        <strain evidence="3 4">YLB-04</strain>
    </source>
</reference>
<keyword evidence="1" id="KW-0175">Coiled coil</keyword>
<dbReference type="RefSeq" id="WP_115450196.1">
    <property type="nucleotide sequence ID" value="NZ_QNQT01000001.1"/>
</dbReference>
<organism evidence="3 4">
    <name type="scientific">Neobacillus piezotolerans</name>
    <dbReference type="NCBI Taxonomy" id="2259171"/>
    <lineage>
        <taxon>Bacteria</taxon>
        <taxon>Bacillati</taxon>
        <taxon>Bacillota</taxon>
        <taxon>Bacilli</taxon>
        <taxon>Bacillales</taxon>
        <taxon>Bacillaceae</taxon>
        <taxon>Neobacillus</taxon>
    </lineage>
</organism>
<protein>
    <submittedName>
        <fullName evidence="3">Uncharacterized protein</fullName>
    </submittedName>
</protein>